<dbReference type="Gene3D" id="3.40.50.1820">
    <property type="entry name" value="alpha/beta hydrolase"/>
    <property type="match status" value="1"/>
</dbReference>
<protein>
    <submittedName>
        <fullName evidence="3">Esterase YbfF</fullName>
    </submittedName>
</protein>
<dbReference type="SUPFAM" id="SSF53474">
    <property type="entry name" value="alpha/beta-Hydrolases"/>
    <property type="match status" value="1"/>
</dbReference>
<evidence type="ECO:0000313" key="4">
    <source>
        <dbReference type="Proteomes" id="UP000019402"/>
    </source>
</evidence>
<evidence type="ECO:0000256" key="1">
    <source>
        <dbReference type="ARBA" id="ARBA00022801"/>
    </source>
</evidence>
<dbReference type="AlphaFoldDB" id="W7Y790"/>
<name>W7Y790_9BACT</name>
<dbReference type="PANTHER" id="PTHR46118">
    <property type="entry name" value="PROTEIN ABHD11"/>
    <property type="match status" value="1"/>
</dbReference>
<dbReference type="Pfam" id="PF00561">
    <property type="entry name" value="Abhydrolase_1"/>
    <property type="match status" value="1"/>
</dbReference>
<dbReference type="STRING" id="869213.GCA_000517085_03680"/>
<keyword evidence="1" id="KW-0378">Hydrolase</keyword>
<proteinExistence type="predicted"/>
<evidence type="ECO:0000259" key="2">
    <source>
        <dbReference type="Pfam" id="PF00561"/>
    </source>
</evidence>
<sequence>MMQLFFRELGQGSRNLIIIHGLYGSSDNWLTIARLLGDEFRIFIIDQRNHGQSPHCDEMSYTLMADDIKHFMLQQNLDKAIVMGHSMGGKTAMAFALQNPNLVEKLVILDIAPKSYGGFSNYAQITNDHRAIVDALLSIDPSQHHSRSSVDKALKDKIPNNMVRSFLLKNIGRADDKQLYWKLNIKAISDNLTKIMDGLDEFDAAEEFPAEKAVILIRGAQSPYVQDEDMQQVRKYFPSAQLADIPDAGHWLHAEQPDIFIKTVKYFLDS</sequence>
<dbReference type="PANTHER" id="PTHR46118:SF4">
    <property type="entry name" value="PROTEIN ABHD11"/>
    <property type="match status" value="1"/>
</dbReference>
<dbReference type="PRINTS" id="PR00111">
    <property type="entry name" value="ABHYDROLASE"/>
</dbReference>
<accession>W7Y790</accession>
<gene>
    <name evidence="3" type="ORF">JCM21142_52226</name>
</gene>
<reference evidence="3 4" key="1">
    <citation type="journal article" date="2014" name="Genome Announc.">
        <title>Draft Genome Sequence of Cytophaga fermentans JCM 21142T, a Facultative Anaerobe Isolated from Marine Mud.</title>
        <authorList>
            <person name="Starns D."/>
            <person name="Oshima K."/>
            <person name="Suda W."/>
            <person name="Iino T."/>
            <person name="Yuki M."/>
            <person name="Inoue J."/>
            <person name="Kitamura K."/>
            <person name="Iida T."/>
            <person name="Darby A."/>
            <person name="Hattori M."/>
            <person name="Ohkuma M."/>
        </authorList>
    </citation>
    <scope>NUCLEOTIDE SEQUENCE [LARGE SCALE GENOMIC DNA]</scope>
    <source>
        <strain evidence="3 4">JCM 21142</strain>
    </source>
</reference>
<keyword evidence="4" id="KW-1185">Reference proteome</keyword>
<organism evidence="3 4">
    <name type="scientific">Saccharicrinis fermentans DSM 9555 = JCM 21142</name>
    <dbReference type="NCBI Taxonomy" id="869213"/>
    <lineage>
        <taxon>Bacteria</taxon>
        <taxon>Pseudomonadati</taxon>
        <taxon>Bacteroidota</taxon>
        <taxon>Bacteroidia</taxon>
        <taxon>Marinilabiliales</taxon>
        <taxon>Marinilabiliaceae</taxon>
        <taxon>Saccharicrinis</taxon>
    </lineage>
</organism>
<dbReference type="Proteomes" id="UP000019402">
    <property type="component" value="Unassembled WGS sequence"/>
</dbReference>
<dbReference type="InterPro" id="IPR029058">
    <property type="entry name" value="AB_hydrolase_fold"/>
</dbReference>
<dbReference type="InterPro" id="IPR000073">
    <property type="entry name" value="AB_hydrolase_1"/>
</dbReference>
<comment type="caution">
    <text evidence="3">The sequence shown here is derived from an EMBL/GenBank/DDBJ whole genome shotgun (WGS) entry which is preliminary data.</text>
</comment>
<evidence type="ECO:0000313" key="3">
    <source>
        <dbReference type="EMBL" id="GAF03548.1"/>
    </source>
</evidence>
<dbReference type="GO" id="GO:0016787">
    <property type="term" value="F:hydrolase activity"/>
    <property type="evidence" value="ECO:0007669"/>
    <property type="project" value="UniProtKB-KW"/>
</dbReference>
<feature type="domain" description="AB hydrolase-1" evidence="2">
    <location>
        <begin position="16"/>
        <end position="256"/>
    </location>
</feature>
<dbReference type="EMBL" id="BAMD01000025">
    <property type="protein sequence ID" value="GAF03548.1"/>
    <property type="molecule type" value="Genomic_DNA"/>
</dbReference>
<dbReference type="eggNOG" id="COG0596">
    <property type="taxonomic scope" value="Bacteria"/>
</dbReference>